<keyword evidence="2" id="KW-1133">Transmembrane helix</keyword>
<keyword evidence="1" id="KW-0175">Coiled coil</keyword>
<accession>A0A2H1YGX9</accession>
<evidence type="ECO:0000256" key="1">
    <source>
        <dbReference type="SAM" id="Coils"/>
    </source>
</evidence>
<reference evidence="4" key="1">
    <citation type="submission" date="2017-11" db="EMBL/GenBank/DDBJ databases">
        <authorList>
            <person name="Duchaud E."/>
        </authorList>
    </citation>
    <scope>NUCLEOTIDE SEQUENCE [LARGE SCALE GENOMIC DNA]</scope>
    <source>
        <strain evidence="4">Tenacibaculum sp. TNO020</strain>
    </source>
</reference>
<name>A0A2H1YGX9_9FLAO</name>
<keyword evidence="2" id="KW-0812">Transmembrane</keyword>
<dbReference type="EMBL" id="OENF01000010">
    <property type="protein sequence ID" value="SOS74087.1"/>
    <property type="molecule type" value="Genomic_DNA"/>
</dbReference>
<evidence type="ECO:0000313" key="4">
    <source>
        <dbReference type="Proteomes" id="UP000234211"/>
    </source>
</evidence>
<dbReference type="OrthoDB" id="981524at2"/>
<dbReference type="RefSeq" id="WP_101916602.1">
    <property type="nucleotide sequence ID" value="NZ_JAJGWS010000003.1"/>
</dbReference>
<protein>
    <submittedName>
        <fullName evidence="3">Uncharacterized protein</fullName>
    </submittedName>
</protein>
<feature type="coiled-coil region" evidence="1">
    <location>
        <begin position="41"/>
        <end position="68"/>
    </location>
</feature>
<proteinExistence type="predicted"/>
<feature type="transmembrane region" description="Helical" evidence="2">
    <location>
        <begin position="86"/>
        <end position="104"/>
    </location>
</feature>
<keyword evidence="4" id="KW-1185">Reference proteome</keyword>
<dbReference type="AlphaFoldDB" id="A0A2H1YGX9"/>
<evidence type="ECO:0000313" key="3">
    <source>
        <dbReference type="EMBL" id="SOS74087.1"/>
    </source>
</evidence>
<keyword evidence="2" id="KW-0472">Membrane</keyword>
<gene>
    <name evidence="3" type="ORF">TNO020_180116</name>
</gene>
<sequence length="176" mass="20299">MDKELKHTLDFKNQKISNKAGFSIPENYFQTIDATILNKINQKKVTEIKKVKNKKDEIEENNKVEKNKDNKIIYLSQNLYKKTPSFITLIAAASVVVFVAFYYLNTTKAHYSLDDITPADISFWYENGYGTTNNNELAIMLESSTIDERDILSSINDENLEDYLNMSNDATFLNEN</sequence>
<evidence type="ECO:0000256" key="2">
    <source>
        <dbReference type="SAM" id="Phobius"/>
    </source>
</evidence>
<dbReference type="Proteomes" id="UP000234211">
    <property type="component" value="Unassembled WGS sequence"/>
</dbReference>
<organism evidence="3 4">
    <name type="scientific">Tenacibaculum piscium</name>
    <dbReference type="NCBI Taxonomy" id="1458515"/>
    <lineage>
        <taxon>Bacteria</taxon>
        <taxon>Pseudomonadati</taxon>
        <taxon>Bacteroidota</taxon>
        <taxon>Flavobacteriia</taxon>
        <taxon>Flavobacteriales</taxon>
        <taxon>Flavobacteriaceae</taxon>
        <taxon>Tenacibaculum</taxon>
    </lineage>
</organism>